<keyword evidence="2" id="KW-1185">Reference proteome</keyword>
<protein>
    <recommendedName>
        <fullName evidence="3">Phage gp6-like head-tail connector protein</fullName>
    </recommendedName>
</protein>
<dbReference type="InterPro" id="IPR011738">
    <property type="entry name" value="Phage_CHP"/>
</dbReference>
<comment type="caution">
    <text evidence="1">The sequence shown here is derived from an EMBL/GenBank/DDBJ whole genome shotgun (WGS) entry which is preliminary data.</text>
</comment>
<dbReference type="RefSeq" id="WP_189501329.1">
    <property type="nucleotide sequence ID" value="NZ_BMZQ01000001.1"/>
</dbReference>
<accession>A0A8J3GI91</accession>
<name>A0A8J3GI91_9HYPH</name>
<gene>
    <name evidence="1" type="ORF">GCM10016234_03890</name>
</gene>
<organism evidence="1 2">
    <name type="scientific">Tianweitania populi</name>
    <dbReference type="NCBI Taxonomy" id="1607949"/>
    <lineage>
        <taxon>Bacteria</taxon>
        <taxon>Pseudomonadati</taxon>
        <taxon>Pseudomonadota</taxon>
        <taxon>Alphaproteobacteria</taxon>
        <taxon>Hyphomicrobiales</taxon>
        <taxon>Phyllobacteriaceae</taxon>
        <taxon>Tianweitania</taxon>
    </lineage>
</organism>
<evidence type="ECO:0000313" key="1">
    <source>
        <dbReference type="EMBL" id="GHD06487.1"/>
    </source>
</evidence>
<dbReference type="Pfam" id="PF05135">
    <property type="entry name" value="Phage_connect_1"/>
    <property type="match status" value="1"/>
</dbReference>
<dbReference type="NCBIfam" id="TIGR01560">
    <property type="entry name" value="put_DNA_pack"/>
    <property type="match status" value="2"/>
</dbReference>
<sequence length="189" mass="20844">MTLFRTVEPAAEPVTVADVKAHLRLDHASEDGLIADLIRAARAEVEQATGCALIEQSWRLTIDRWPASNRVLIHKHPVREVLSVTIYGRDGGAAIVDPATMLLDADARPTRLHFDQAPQPGRAMNGIEVDFVAGFGPAGTDVPDLLKRAVVMLASHWFEFRAVLSAKDQPASYPKGYERLIAPYRSRRL</sequence>
<dbReference type="CDD" id="cd08054">
    <property type="entry name" value="gp6"/>
    <property type="match status" value="1"/>
</dbReference>
<dbReference type="AlphaFoldDB" id="A0A8J3GI91"/>
<reference evidence="1" key="1">
    <citation type="journal article" date="2014" name="Int. J. Syst. Evol. Microbiol.">
        <title>Complete genome sequence of Corynebacterium casei LMG S-19264T (=DSM 44701T), isolated from a smear-ripened cheese.</title>
        <authorList>
            <consortium name="US DOE Joint Genome Institute (JGI-PGF)"/>
            <person name="Walter F."/>
            <person name="Albersmeier A."/>
            <person name="Kalinowski J."/>
            <person name="Ruckert C."/>
        </authorList>
    </citation>
    <scope>NUCLEOTIDE SEQUENCE</scope>
    <source>
        <strain evidence="1">KCTC 42249</strain>
    </source>
</reference>
<dbReference type="InterPro" id="IPR021146">
    <property type="entry name" value="Phage_gp6-like_head-tail"/>
</dbReference>
<evidence type="ECO:0000313" key="2">
    <source>
        <dbReference type="Proteomes" id="UP000630142"/>
    </source>
</evidence>
<proteinExistence type="predicted"/>
<dbReference type="Gene3D" id="1.10.3230.30">
    <property type="entry name" value="Phage gp6-like head-tail connector protein"/>
    <property type="match status" value="1"/>
</dbReference>
<dbReference type="Proteomes" id="UP000630142">
    <property type="component" value="Unassembled WGS sequence"/>
</dbReference>
<dbReference type="EMBL" id="BMZQ01000001">
    <property type="protein sequence ID" value="GHD06487.1"/>
    <property type="molecule type" value="Genomic_DNA"/>
</dbReference>
<dbReference type="InterPro" id="IPR006450">
    <property type="entry name" value="Phage_HK97_gp6-like"/>
</dbReference>
<dbReference type="NCBIfam" id="TIGR02215">
    <property type="entry name" value="phage_chp_gp8"/>
    <property type="match status" value="1"/>
</dbReference>
<evidence type="ECO:0008006" key="3">
    <source>
        <dbReference type="Google" id="ProtNLM"/>
    </source>
</evidence>
<reference evidence="1" key="2">
    <citation type="submission" date="2020-09" db="EMBL/GenBank/DDBJ databases">
        <authorList>
            <person name="Sun Q."/>
            <person name="Kim S."/>
        </authorList>
    </citation>
    <scope>NUCLEOTIDE SEQUENCE</scope>
    <source>
        <strain evidence="1">KCTC 42249</strain>
    </source>
</reference>